<sequence length="528" mass="58660">MSSIYDKALGALSPTKNKRRASPVLEDGGIRKKRNIHASPSSPLTRRVFRTPSPPPAYRTDDDTYDSDHYPTPPESPEKVRETTPPFRFRTTSAHMSENRVLPMRTPSPKKSLTVRESHAAQALRANRSLSPPVDIYTKISRVFGTPRGGPPSPSKLMSPMKAMKVEPGSPIRLMSEVRRLDLARSPGDADERRKSTLLVSSTMRTMQPPTPPRSTTRRVRSNLRGPFGAADAEGNEQPAMIREEPSTPPGMLARRTPVNGRGLRDTRNMDELLRLKRASSDIPSVNIPAKVLDFEPSKKSWKAILDSESPSKLGEIGEDGGGAAAPQERVAGSLEQESDPSMSVNEGETEKVLCEPQPGDLPAKKEQSVQTDDAVQIASHEAWDQFLHNNIESARGQNCLEALSGSIMARVNSRNAKWETLFDQSSFTPGALSTTTDVPWPFMNDPSTAAQLTRANLVDYVLNPFRTDTYHTRPVERVQDELRKWTSFTFDQVIMARYPEEQRLSLALGVAYVMKLLIALKEEVQDW</sequence>
<evidence type="ECO:0000256" key="1">
    <source>
        <dbReference type="SAM" id="MobiDB-lite"/>
    </source>
</evidence>
<evidence type="ECO:0000313" key="3">
    <source>
        <dbReference type="Proteomes" id="UP000305948"/>
    </source>
</evidence>
<feature type="compositionally biased region" description="Basic and acidic residues" evidence="1">
    <location>
        <begin position="59"/>
        <end position="69"/>
    </location>
</feature>
<proteinExistence type="predicted"/>
<dbReference type="EMBL" id="ML213523">
    <property type="protein sequence ID" value="TFK47530.1"/>
    <property type="molecule type" value="Genomic_DNA"/>
</dbReference>
<gene>
    <name evidence="2" type="ORF">OE88DRAFT_1647685</name>
</gene>
<feature type="compositionally biased region" description="Low complexity" evidence="1">
    <location>
        <begin position="83"/>
        <end position="92"/>
    </location>
</feature>
<dbReference type="Proteomes" id="UP000305948">
    <property type="component" value="Unassembled WGS sequence"/>
</dbReference>
<evidence type="ECO:0000313" key="2">
    <source>
        <dbReference type="EMBL" id="TFK47530.1"/>
    </source>
</evidence>
<feature type="region of interest" description="Disordered" evidence="1">
    <location>
        <begin position="226"/>
        <end position="265"/>
    </location>
</feature>
<keyword evidence="3" id="KW-1185">Reference proteome</keyword>
<name>A0A5C3MR84_9AGAM</name>
<reference evidence="2 3" key="1">
    <citation type="journal article" date="2019" name="Nat. Ecol. Evol.">
        <title>Megaphylogeny resolves global patterns of mushroom evolution.</title>
        <authorList>
            <person name="Varga T."/>
            <person name="Krizsan K."/>
            <person name="Foldi C."/>
            <person name="Dima B."/>
            <person name="Sanchez-Garcia M."/>
            <person name="Sanchez-Ramirez S."/>
            <person name="Szollosi G.J."/>
            <person name="Szarkandi J.G."/>
            <person name="Papp V."/>
            <person name="Albert L."/>
            <person name="Andreopoulos W."/>
            <person name="Angelini C."/>
            <person name="Antonin V."/>
            <person name="Barry K.W."/>
            <person name="Bougher N.L."/>
            <person name="Buchanan P."/>
            <person name="Buyck B."/>
            <person name="Bense V."/>
            <person name="Catcheside P."/>
            <person name="Chovatia M."/>
            <person name="Cooper J."/>
            <person name="Damon W."/>
            <person name="Desjardin D."/>
            <person name="Finy P."/>
            <person name="Geml J."/>
            <person name="Haridas S."/>
            <person name="Hughes K."/>
            <person name="Justo A."/>
            <person name="Karasinski D."/>
            <person name="Kautmanova I."/>
            <person name="Kiss B."/>
            <person name="Kocsube S."/>
            <person name="Kotiranta H."/>
            <person name="LaButti K.M."/>
            <person name="Lechner B.E."/>
            <person name="Liimatainen K."/>
            <person name="Lipzen A."/>
            <person name="Lukacs Z."/>
            <person name="Mihaltcheva S."/>
            <person name="Morgado L.N."/>
            <person name="Niskanen T."/>
            <person name="Noordeloos M.E."/>
            <person name="Ohm R.A."/>
            <person name="Ortiz-Santana B."/>
            <person name="Ovrebo C."/>
            <person name="Racz N."/>
            <person name="Riley R."/>
            <person name="Savchenko A."/>
            <person name="Shiryaev A."/>
            <person name="Soop K."/>
            <person name="Spirin V."/>
            <person name="Szebenyi C."/>
            <person name="Tomsovsky M."/>
            <person name="Tulloss R.E."/>
            <person name="Uehling J."/>
            <person name="Grigoriev I.V."/>
            <person name="Vagvolgyi C."/>
            <person name="Papp T."/>
            <person name="Martin F.M."/>
            <person name="Miettinen O."/>
            <person name="Hibbett D.S."/>
            <person name="Nagy L.G."/>
        </authorList>
    </citation>
    <scope>NUCLEOTIDE SEQUENCE [LARGE SCALE GENOMIC DNA]</scope>
    <source>
        <strain evidence="2 3">OMC1185</strain>
    </source>
</reference>
<dbReference type="AlphaFoldDB" id="A0A5C3MR84"/>
<feature type="region of interest" description="Disordered" evidence="1">
    <location>
        <begin position="311"/>
        <end position="351"/>
    </location>
</feature>
<feature type="region of interest" description="Disordered" evidence="1">
    <location>
        <begin position="1"/>
        <end position="92"/>
    </location>
</feature>
<organism evidence="2 3">
    <name type="scientific">Heliocybe sulcata</name>
    <dbReference type="NCBI Taxonomy" id="5364"/>
    <lineage>
        <taxon>Eukaryota</taxon>
        <taxon>Fungi</taxon>
        <taxon>Dikarya</taxon>
        <taxon>Basidiomycota</taxon>
        <taxon>Agaricomycotina</taxon>
        <taxon>Agaricomycetes</taxon>
        <taxon>Gloeophyllales</taxon>
        <taxon>Gloeophyllaceae</taxon>
        <taxon>Heliocybe</taxon>
    </lineage>
</organism>
<accession>A0A5C3MR84</accession>
<dbReference type="OrthoDB" id="10596803at2759"/>
<protein>
    <submittedName>
        <fullName evidence="2">Uncharacterized protein</fullName>
    </submittedName>
</protein>